<dbReference type="InterPro" id="IPR006860">
    <property type="entry name" value="FecR"/>
</dbReference>
<accession>A0A4R6QT41</accession>
<dbReference type="AlphaFoldDB" id="A0A4R6QT41"/>
<name>A0A4R6QT41_9BURK</name>
<reference evidence="3 4" key="1">
    <citation type="submission" date="2019-03" db="EMBL/GenBank/DDBJ databases">
        <title>Genomic Encyclopedia of Type Strains, Phase IV (KMG-IV): sequencing the most valuable type-strain genomes for metagenomic binning, comparative biology and taxonomic classification.</title>
        <authorList>
            <person name="Goeker M."/>
        </authorList>
    </citation>
    <scope>NUCLEOTIDE SEQUENCE [LARGE SCALE GENOMIC DNA]</scope>
    <source>
        <strain evidence="3 4">DSM 16998</strain>
    </source>
</reference>
<protein>
    <submittedName>
        <fullName evidence="3">FecR family protein</fullName>
    </submittedName>
</protein>
<dbReference type="InterPro" id="IPR032623">
    <property type="entry name" value="FecR_N"/>
</dbReference>
<keyword evidence="4" id="KW-1185">Reference proteome</keyword>
<proteinExistence type="predicted"/>
<sequence length="322" mass="35424">MTANDVIESQAADWLARRDGDRWTPEQQQALDDWLAASTLHRVAYLRLDSAWQRADRLRALQAAERPQPVVPRVPAALLARPWMRRSLGGLALALMAWVLVGDFNLAKPDTERHATAVGKREAVALADGSRLTLNTATQVRTAVTTQERKVWLDQGEAFFDIAHDASRPFVVIVGTQRVTVLGTKFSLRRDGERLQVAVLEGRVKVQSDSAEAAVLTRDDAAVADARNLLVTKKTPQQLQASLSWLQGKLIFDQISLAEAAQQFNRYSHRQLVIADPAAAQIRIGGSFDAGNVEAFARLLHVGFGLEVQQQGDEIRISSPAS</sequence>
<evidence type="ECO:0000259" key="1">
    <source>
        <dbReference type="Pfam" id="PF04773"/>
    </source>
</evidence>
<comment type="caution">
    <text evidence="3">The sequence shown here is derived from an EMBL/GenBank/DDBJ whole genome shotgun (WGS) entry which is preliminary data.</text>
</comment>
<gene>
    <name evidence="3" type="ORF">DES47_102767</name>
</gene>
<dbReference type="PANTHER" id="PTHR30273:SF2">
    <property type="entry name" value="PROTEIN FECR"/>
    <property type="match status" value="1"/>
</dbReference>
<dbReference type="GO" id="GO:0016989">
    <property type="term" value="F:sigma factor antagonist activity"/>
    <property type="evidence" value="ECO:0007669"/>
    <property type="project" value="TreeGrafter"/>
</dbReference>
<evidence type="ECO:0000313" key="4">
    <source>
        <dbReference type="Proteomes" id="UP000295361"/>
    </source>
</evidence>
<dbReference type="PANTHER" id="PTHR30273">
    <property type="entry name" value="PERIPLASMIC SIGNAL SENSOR AND SIGMA FACTOR ACTIVATOR FECR-RELATED"/>
    <property type="match status" value="1"/>
</dbReference>
<organism evidence="3 4">
    <name type="scientific">Roseateles toxinivorans</name>
    <dbReference type="NCBI Taxonomy" id="270368"/>
    <lineage>
        <taxon>Bacteria</taxon>
        <taxon>Pseudomonadati</taxon>
        <taxon>Pseudomonadota</taxon>
        <taxon>Betaproteobacteria</taxon>
        <taxon>Burkholderiales</taxon>
        <taxon>Sphaerotilaceae</taxon>
        <taxon>Roseateles</taxon>
    </lineage>
</organism>
<dbReference type="Pfam" id="PF04773">
    <property type="entry name" value="FecR"/>
    <property type="match status" value="1"/>
</dbReference>
<dbReference type="Gene3D" id="3.55.50.30">
    <property type="match status" value="1"/>
</dbReference>
<dbReference type="RefSeq" id="WP_133700434.1">
    <property type="nucleotide sequence ID" value="NZ_SNXS01000002.1"/>
</dbReference>
<evidence type="ECO:0000313" key="3">
    <source>
        <dbReference type="EMBL" id="TDP73021.1"/>
    </source>
</evidence>
<evidence type="ECO:0000259" key="2">
    <source>
        <dbReference type="Pfam" id="PF16220"/>
    </source>
</evidence>
<feature type="domain" description="FecR N-terminal" evidence="2">
    <location>
        <begin position="10"/>
        <end position="48"/>
    </location>
</feature>
<dbReference type="Proteomes" id="UP000295361">
    <property type="component" value="Unassembled WGS sequence"/>
</dbReference>
<dbReference type="InterPro" id="IPR012373">
    <property type="entry name" value="Ferrdict_sens_TM"/>
</dbReference>
<feature type="domain" description="FecR protein" evidence="1">
    <location>
        <begin position="113"/>
        <end position="205"/>
    </location>
</feature>
<dbReference type="Pfam" id="PF16220">
    <property type="entry name" value="DUF4880"/>
    <property type="match status" value="1"/>
</dbReference>
<dbReference type="EMBL" id="SNXS01000002">
    <property type="protein sequence ID" value="TDP73021.1"/>
    <property type="molecule type" value="Genomic_DNA"/>
</dbReference>
<dbReference type="FunCoup" id="A0A4R6QT41">
    <property type="interactions" value="133"/>
</dbReference>
<dbReference type="OrthoDB" id="1100567at2"/>
<dbReference type="Gene3D" id="2.60.120.1440">
    <property type="match status" value="1"/>
</dbReference>
<dbReference type="InParanoid" id="A0A4R6QT41"/>
<dbReference type="PIRSF" id="PIRSF018266">
    <property type="entry name" value="FecR"/>
    <property type="match status" value="1"/>
</dbReference>